<evidence type="ECO:0000313" key="1">
    <source>
        <dbReference type="EMBL" id="KAG8452014.1"/>
    </source>
</evidence>
<dbReference type="Proteomes" id="UP000812440">
    <property type="component" value="Chromosome 2"/>
</dbReference>
<keyword evidence="2" id="KW-1185">Reference proteome</keyword>
<proteinExistence type="predicted"/>
<dbReference type="PANTHER" id="PTHR22772">
    <property type="entry name" value="NOVEL ZZ TYPE ZINC FINGER DOMAIN CONTAINING PROTEIN"/>
    <property type="match status" value="1"/>
</dbReference>
<organism evidence="1 2">
    <name type="scientific">Hymenochirus boettgeri</name>
    <name type="common">Congo dwarf clawed frog</name>
    <dbReference type="NCBI Taxonomy" id="247094"/>
    <lineage>
        <taxon>Eukaryota</taxon>
        <taxon>Metazoa</taxon>
        <taxon>Chordata</taxon>
        <taxon>Craniata</taxon>
        <taxon>Vertebrata</taxon>
        <taxon>Euteleostomi</taxon>
        <taxon>Amphibia</taxon>
        <taxon>Batrachia</taxon>
        <taxon>Anura</taxon>
        <taxon>Pipoidea</taxon>
        <taxon>Pipidae</taxon>
        <taxon>Pipinae</taxon>
        <taxon>Hymenochirus</taxon>
    </lineage>
</organism>
<dbReference type="PANTHER" id="PTHR22772:SF4">
    <property type="entry name" value="ZINC FINGER ZZ-TYPE AND EF-HAND DOMAIN-CONTAINING PROTEIN 1"/>
    <property type="match status" value="1"/>
</dbReference>
<name>A0A8T2K845_9PIPI</name>
<gene>
    <name evidence="1" type="ORF">GDO86_003989</name>
</gene>
<accession>A0A8T2K845</accession>
<sequence>MEKTVSQDSGNKGLLLSLHRALTELFFNAENRANEMGCLQDYLLSITTEEQISYYTAQALKNIAAISFAINYPNSSTSLWAD</sequence>
<evidence type="ECO:0000313" key="2">
    <source>
        <dbReference type="Proteomes" id="UP000812440"/>
    </source>
</evidence>
<reference evidence="1" key="1">
    <citation type="thesis" date="2020" institute="ProQuest LLC" country="789 East Eisenhower Parkway, Ann Arbor, MI, USA">
        <title>Comparative Genomics and Chromosome Evolution.</title>
        <authorList>
            <person name="Mudd A.B."/>
        </authorList>
    </citation>
    <scope>NUCLEOTIDE SEQUENCE</scope>
    <source>
        <strain evidence="1">Female2</strain>
        <tissue evidence="1">Blood</tissue>
    </source>
</reference>
<dbReference type="AlphaFoldDB" id="A0A8T2K845"/>
<dbReference type="OrthoDB" id="661148at2759"/>
<dbReference type="InterPro" id="IPR040099">
    <property type="entry name" value="ZZEF1"/>
</dbReference>
<dbReference type="EMBL" id="JAACNH010000002">
    <property type="protein sequence ID" value="KAG8452014.1"/>
    <property type="molecule type" value="Genomic_DNA"/>
</dbReference>
<comment type="caution">
    <text evidence="1">The sequence shown here is derived from an EMBL/GenBank/DDBJ whole genome shotgun (WGS) entry which is preliminary data.</text>
</comment>
<protein>
    <submittedName>
        <fullName evidence="1">Uncharacterized protein</fullName>
    </submittedName>
</protein>